<comment type="subcellular location">
    <subcellularLocation>
        <location evidence="5">Cytoplasm</location>
    </subcellularLocation>
</comment>
<dbReference type="PROSITE" id="PS51219">
    <property type="entry name" value="DPCK"/>
    <property type="match status" value="1"/>
</dbReference>
<dbReference type="RefSeq" id="WP_266336612.1">
    <property type="nucleotide sequence ID" value="NZ_JAPKNK010000001.1"/>
</dbReference>
<comment type="similarity">
    <text evidence="1 5">Belongs to the CoaE family.</text>
</comment>
<comment type="pathway">
    <text evidence="5">Cofactor biosynthesis; coenzyme A biosynthesis; CoA from (R)-pantothenate: step 5/5.</text>
</comment>
<gene>
    <name evidence="5 7" type="primary">coaE</name>
    <name evidence="7" type="ORF">OSH07_00305</name>
</gene>
<dbReference type="PANTHER" id="PTHR10695:SF46">
    <property type="entry name" value="BIFUNCTIONAL COENZYME A SYNTHASE-RELATED"/>
    <property type="match status" value="1"/>
</dbReference>
<evidence type="ECO:0000313" key="7">
    <source>
        <dbReference type="EMBL" id="MCX5567624.1"/>
    </source>
</evidence>
<keyword evidence="5 7" id="KW-0418">Kinase</keyword>
<dbReference type="HAMAP" id="MF_00376">
    <property type="entry name" value="Dephospho_CoA_kinase"/>
    <property type="match status" value="1"/>
</dbReference>
<dbReference type="EC" id="2.7.1.24" evidence="5 6"/>
<comment type="function">
    <text evidence="5">Catalyzes the phosphorylation of the 3'-hydroxyl group of dephosphocoenzyme A to form coenzyme A.</text>
</comment>
<evidence type="ECO:0000256" key="2">
    <source>
        <dbReference type="ARBA" id="ARBA00022741"/>
    </source>
</evidence>
<name>A0A9X3DXF6_9HYPH</name>
<evidence type="ECO:0000256" key="3">
    <source>
        <dbReference type="ARBA" id="ARBA00022840"/>
    </source>
</evidence>
<dbReference type="SUPFAM" id="SSF52540">
    <property type="entry name" value="P-loop containing nucleoside triphosphate hydrolases"/>
    <property type="match status" value="1"/>
</dbReference>
<dbReference type="PANTHER" id="PTHR10695">
    <property type="entry name" value="DEPHOSPHO-COA KINASE-RELATED"/>
    <property type="match status" value="1"/>
</dbReference>
<comment type="catalytic activity">
    <reaction evidence="5">
        <text>3'-dephospho-CoA + ATP = ADP + CoA + H(+)</text>
        <dbReference type="Rhea" id="RHEA:18245"/>
        <dbReference type="ChEBI" id="CHEBI:15378"/>
        <dbReference type="ChEBI" id="CHEBI:30616"/>
        <dbReference type="ChEBI" id="CHEBI:57287"/>
        <dbReference type="ChEBI" id="CHEBI:57328"/>
        <dbReference type="ChEBI" id="CHEBI:456216"/>
        <dbReference type="EC" id="2.7.1.24"/>
    </reaction>
</comment>
<evidence type="ECO:0000256" key="4">
    <source>
        <dbReference type="ARBA" id="ARBA00022993"/>
    </source>
</evidence>
<dbReference type="InterPro" id="IPR001977">
    <property type="entry name" value="Depp_CoAkinase"/>
</dbReference>
<evidence type="ECO:0000313" key="8">
    <source>
        <dbReference type="Proteomes" id="UP001144805"/>
    </source>
</evidence>
<dbReference type="EMBL" id="JAPKNK010000001">
    <property type="protein sequence ID" value="MCX5567624.1"/>
    <property type="molecule type" value="Genomic_DNA"/>
</dbReference>
<keyword evidence="8" id="KW-1185">Reference proteome</keyword>
<dbReference type="AlphaFoldDB" id="A0A9X3DXF6"/>
<organism evidence="7 8">
    <name type="scientific">Kaistia nematophila</name>
    <dbReference type="NCBI Taxonomy" id="2994654"/>
    <lineage>
        <taxon>Bacteria</taxon>
        <taxon>Pseudomonadati</taxon>
        <taxon>Pseudomonadota</taxon>
        <taxon>Alphaproteobacteria</taxon>
        <taxon>Hyphomicrobiales</taxon>
        <taxon>Kaistiaceae</taxon>
        <taxon>Kaistia</taxon>
    </lineage>
</organism>
<dbReference type="GO" id="GO:0005524">
    <property type="term" value="F:ATP binding"/>
    <property type="evidence" value="ECO:0007669"/>
    <property type="project" value="UniProtKB-UniRule"/>
</dbReference>
<proteinExistence type="inferred from homology"/>
<feature type="binding site" evidence="5">
    <location>
        <begin position="11"/>
        <end position="16"/>
    </location>
    <ligand>
        <name>ATP</name>
        <dbReference type="ChEBI" id="CHEBI:30616"/>
    </ligand>
</feature>
<accession>A0A9X3DXF6</accession>
<evidence type="ECO:0000256" key="6">
    <source>
        <dbReference type="NCBIfam" id="TIGR00152"/>
    </source>
</evidence>
<protein>
    <recommendedName>
        <fullName evidence="5 6">Dephospho-CoA kinase</fullName>
        <ecNumber evidence="5 6">2.7.1.24</ecNumber>
    </recommendedName>
    <alternativeName>
        <fullName evidence="5">Dephosphocoenzyme A kinase</fullName>
    </alternativeName>
</protein>
<evidence type="ECO:0000256" key="1">
    <source>
        <dbReference type="ARBA" id="ARBA00009018"/>
    </source>
</evidence>
<dbReference type="Pfam" id="PF01121">
    <property type="entry name" value="CoaE"/>
    <property type="match status" value="1"/>
</dbReference>
<keyword evidence="2 5" id="KW-0547">Nucleotide-binding</keyword>
<dbReference type="GO" id="GO:0005737">
    <property type="term" value="C:cytoplasm"/>
    <property type="evidence" value="ECO:0007669"/>
    <property type="project" value="UniProtKB-SubCell"/>
</dbReference>
<evidence type="ECO:0000256" key="5">
    <source>
        <dbReference type="HAMAP-Rule" id="MF_00376"/>
    </source>
</evidence>
<reference evidence="7" key="1">
    <citation type="submission" date="2022-11" db="EMBL/GenBank/DDBJ databases">
        <title>Biodiversity and phylogenetic relationships of bacteria.</title>
        <authorList>
            <person name="Machado R.A.R."/>
            <person name="Bhat A."/>
            <person name="Loulou A."/>
            <person name="Kallel S."/>
        </authorList>
    </citation>
    <scope>NUCLEOTIDE SEQUENCE</scope>
    <source>
        <strain evidence="7">K-TC2</strain>
    </source>
</reference>
<keyword evidence="4 5" id="KW-0173">Coenzyme A biosynthesis</keyword>
<dbReference type="NCBIfam" id="TIGR00152">
    <property type="entry name" value="dephospho-CoA kinase"/>
    <property type="match status" value="1"/>
</dbReference>
<keyword evidence="5 7" id="KW-0808">Transferase</keyword>
<dbReference type="GO" id="GO:0004140">
    <property type="term" value="F:dephospho-CoA kinase activity"/>
    <property type="evidence" value="ECO:0007669"/>
    <property type="project" value="UniProtKB-UniRule"/>
</dbReference>
<keyword evidence="3 5" id="KW-0067">ATP-binding</keyword>
<dbReference type="InterPro" id="IPR027417">
    <property type="entry name" value="P-loop_NTPase"/>
</dbReference>
<dbReference type="Proteomes" id="UP001144805">
    <property type="component" value="Unassembled WGS sequence"/>
</dbReference>
<dbReference type="CDD" id="cd02022">
    <property type="entry name" value="DPCK"/>
    <property type="match status" value="1"/>
</dbReference>
<keyword evidence="5" id="KW-0963">Cytoplasm</keyword>
<sequence length="206" mass="21392">MIVIGVTGSIGMGKSTTARLFAAHGAVLHDADAVVHALYRGAAVPRVAERFPDAITDGVVDRGKLSAILAADPAALPDLEAIVHPMVQAVEQERMAAARAEGRSLFVVDVPLLLETGAEGRVDVVVVASAPADIQAERVLQRPGMTAERLAAILARQMPDAEKRRRAHFIVDTGGSKAASARCVADIVRALAARAASGSNPPADMP</sequence>
<dbReference type="Gene3D" id="3.40.50.300">
    <property type="entry name" value="P-loop containing nucleotide triphosphate hydrolases"/>
    <property type="match status" value="1"/>
</dbReference>
<dbReference type="GO" id="GO:0015937">
    <property type="term" value="P:coenzyme A biosynthetic process"/>
    <property type="evidence" value="ECO:0007669"/>
    <property type="project" value="UniProtKB-UniRule"/>
</dbReference>
<comment type="caution">
    <text evidence="7">The sequence shown here is derived from an EMBL/GenBank/DDBJ whole genome shotgun (WGS) entry which is preliminary data.</text>
</comment>